<keyword evidence="8" id="KW-0732">Signal</keyword>
<dbReference type="EC" id="5.2.1.8" evidence="3 6"/>
<accession>A0A2M8W1I1</accession>
<comment type="catalytic activity">
    <reaction evidence="1 6">
        <text>[protein]-peptidylproline (omega=180) = [protein]-peptidylproline (omega=0)</text>
        <dbReference type="Rhea" id="RHEA:16237"/>
        <dbReference type="Rhea" id="RHEA-COMP:10747"/>
        <dbReference type="Rhea" id="RHEA-COMP:10748"/>
        <dbReference type="ChEBI" id="CHEBI:83833"/>
        <dbReference type="ChEBI" id="CHEBI:83834"/>
        <dbReference type="EC" id="5.2.1.8"/>
    </reaction>
</comment>
<dbReference type="Gene3D" id="3.10.50.40">
    <property type="match status" value="1"/>
</dbReference>
<dbReference type="Proteomes" id="UP000231586">
    <property type="component" value="Unassembled WGS sequence"/>
</dbReference>
<gene>
    <name evidence="10" type="ORF">CLV34_3227</name>
</gene>
<evidence type="ECO:0000256" key="5">
    <source>
        <dbReference type="ARBA" id="ARBA00023235"/>
    </source>
</evidence>
<dbReference type="AlphaFoldDB" id="A0A2M8W1I1"/>
<name>A0A2M8W1I1_9MICO</name>
<dbReference type="InterPro" id="IPR001179">
    <property type="entry name" value="PPIase_FKBP_dom"/>
</dbReference>
<comment type="caution">
    <text evidence="10">The sequence shown here is derived from an EMBL/GenBank/DDBJ whole genome shotgun (WGS) entry which is preliminary data.</text>
</comment>
<evidence type="ECO:0000256" key="3">
    <source>
        <dbReference type="ARBA" id="ARBA00013194"/>
    </source>
</evidence>
<dbReference type="PANTHER" id="PTHR43811">
    <property type="entry name" value="FKBP-TYPE PEPTIDYL-PROLYL CIS-TRANS ISOMERASE FKPA"/>
    <property type="match status" value="1"/>
</dbReference>
<dbReference type="Pfam" id="PF00254">
    <property type="entry name" value="FKBP_C"/>
    <property type="match status" value="1"/>
</dbReference>
<dbReference type="PROSITE" id="PS51257">
    <property type="entry name" value="PROKAR_LIPOPROTEIN"/>
    <property type="match status" value="1"/>
</dbReference>
<dbReference type="GO" id="GO:0003755">
    <property type="term" value="F:peptidyl-prolyl cis-trans isomerase activity"/>
    <property type="evidence" value="ECO:0007669"/>
    <property type="project" value="UniProtKB-KW"/>
</dbReference>
<evidence type="ECO:0000256" key="7">
    <source>
        <dbReference type="SAM" id="MobiDB-lite"/>
    </source>
</evidence>
<evidence type="ECO:0000256" key="8">
    <source>
        <dbReference type="SAM" id="SignalP"/>
    </source>
</evidence>
<evidence type="ECO:0000259" key="9">
    <source>
        <dbReference type="PROSITE" id="PS50059"/>
    </source>
</evidence>
<keyword evidence="4 6" id="KW-0697">Rotamase</keyword>
<feature type="domain" description="PPIase FKBP-type" evidence="9">
    <location>
        <begin position="242"/>
        <end position="330"/>
    </location>
</feature>
<evidence type="ECO:0000256" key="1">
    <source>
        <dbReference type="ARBA" id="ARBA00000971"/>
    </source>
</evidence>
<dbReference type="InterPro" id="IPR046357">
    <property type="entry name" value="PPIase_dom_sf"/>
</dbReference>
<feature type="chain" id="PRO_5039567258" description="peptidylprolyl isomerase" evidence="8">
    <location>
        <begin position="28"/>
        <end position="334"/>
    </location>
</feature>
<keyword evidence="11" id="KW-1185">Reference proteome</keyword>
<dbReference type="SUPFAM" id="SSF54534">
    <property type="entry name" value="FKBP-like"/>
    <property type="match status" value="1"/>
</dbReference>
<dbReference type="PROSITE" id="PS50059">
    <property type="entry name" value="FKBP_PPIASE"/>
    <property type="match status" value="1"/>
</dbReference>
<evidence type="ECO:0000256" key="2">
    <source>
        <dbReference type="ARBA" id="ARBA00006577"/>
    </source>
</evidence>
<evidence type="ECO:0000256" key="6">
    <source>
        <dbReference type="PROSITE-ProRule" id="PRU00277"/>
    </source>
</evidence>
<reference evidence="10 11" key="1">
    <citation type="submission" date="2017-11" db="EMBL/GenBank/DDBJ databases">
        <title>Genomic Encyclopedia of Archaeal and Bacterial Type Strains, Phase II (KMG-II): From Individual Species to Whole Genera.</title>
        <authorList>
            <person name="Goeker M."/>
        </authorList>
    </citation>
    <scope>NUCLEOTIDE SEQUENCE [LARGE SCALE GENOMIC DNA]</scope>
    <source>
        <strain evidence="10 11">DSM 22413</strain>
    </source>
</reference>
<feature type="region of interest" description="Disordered" evidence="7">
    <location>
        <begin position="30"/>
        <end position="51"/>
    </location>
</feature>
<protein>
    <recommendedName>
        <fullName evidence="3 6">peptidylprolyl isomerase</fullName>
        <ecNumber evidence="3 6">5.2.1.8</ecNumber>
    </recommendedName>
</protein>
<comment type="similarity">
    <text evidence="2">Belongs to the FKBP-type PPIase family.</text>
</comment>
<dbReference type="RefSeq" id="WP_245859310.1">
    <property type="nucleotide sequence ID" value="NZ_PGTZ01000014.1"/>
</dbReference>
<evidence type="ECO:0000256" key="4">
    <source>
        <dbReference type="ARBA" id="ARBA00023110"/>
    </source>
</evidence>
<feature type="signal peptide" evidence="8">
    <location>
        <begin position="1"/>
        <end position="27"/>
    </location>
</feature>
<dbReference type="PANTHER" id="PTHR43811:SF19">
    <property type="entry name" value="39 KDA FK506-BINDING NUCLEAR PROTEIN"/>
    <property type="match status" value="1"/>
</dbReference>
<evidence type="ECO:0000313" key="10">
    <source>
        <dbReference type="EMBL" id="PJI84770.1"/>
    </source>
</evidence>
<keyword evidence="5 6" id="KW-0413">Isomerase</keyword>
<proteinExistence type="inferred from homology"/>
<dbReference type="EMBL" id="PGTZ01000014">
    <property type="protein sequence ID" value="PJI84770.1"/>
    <property type="molecule type" value="Genomic_DNA"/>
</dbReference>
<evidence type="ECO:0000313" key="11">
    <source>
        <dbReference type="Proteomes" id="UP000231586"/>
    </source>
</evidence>
<organism evidence="10 11">
    <name type="scientific">Luteimicrobium subarcticum</name>
    <dbReference type="NCBI Taxonomy" id="620910"/>
    <lineage>
        <taxon>Bacteria</taxon>
        <taxon>Bacillati</taxon>
        <taxon>Actinomycetota</taxon>
        <taxon>Actinomycetes</taxon>
        <taxon>Micrococcales</taxon>
        <taxon>Luteimicrobium</taxon>
    </lineage>
</organism>
<sequence length="334" mass="33002">MKNRTVLRARSAVGLAVVALAGSLTLAACSSDDDSTSTPTSSSSATSAAPAAATPSAADVAAVGKITVTGAAGKKPTVTLPTTPFTVTATTARRVSDGTGAALKDGQILTIRESVVSGADGKAGGDNYSGDPETVQYLSAQFPATLTAAFDGAKVGARIVVASPSTGTDGTSTTTYVSAIEVTGAKDARAAGTAVTPKAGLPTVTLASDGEPSITIPKGYTAPKSLVVQTLIKGDGPKVTATDTVLAQYSGWTLDGKSFDSSWKTGTAVSFSLAGGVIEGWTKGLTGQTVGSQVELIIPADLAYGDNPPSGSDIPKGATLIFVVDILGAQAATS</sequence>